<organism evidence="1 2">
    <name type="scientific">Amycolatopsis arida</name>
    <dbReference type="NCBI Taxonomy" id="587909"/>
    <lineage>
        <taxon>Bacteria</taxon>
        <taxon>Bacillati</taxon>
        <taxon>Actinomycetota</taxon>
        <taxon>Actinomycetes</taxon>
        <taxon>Pseudonocardiales</taxon>
        <taxon>Pseudonocardiaceae</taxon>
        <taxon>Amycolatopsis</taxon>
    </lineage>
</organism>
<reference evidence="2" key="1">
    <citation type="submission" date="2016-10" db="EMBL/GenBank/DDBJ databases">
        <authorList>
            <person name="Varghese N."/>
            <person name="Submissions S."/>
        </authorList>
    </citation>
    <scope>NUCLEOTIDE SEQUENCE [LARGE SCALE GENOMIC DNA]</scope>
    <source>
        <strain evidence="2">CGMCC 4.5579</strain>
    </source>
</reference>
<dbReference type="AlphaFoldDB" id="A0A1I5X2N9"/>
<evidence type="ECO:0000313" key="2">
    <source>
        <dbReference type="Proteomes" id="UP000198727"/>
    </source>
</evidence>
<dbReference type="EMBL" id="FOWW01000005">
    <property type="protein sequence ID" value="SFQ26208.1"/>
    <property type="molecule type" value="Genomic_DNA"/>
</dbReference>
<dbReference type="Proteomes" id="UP000198727">
    <property type="component" value="Unassembled WGS sequence"/>
</dbReference>
<gene>
    <name evidence="1" type="ORF">SAMN05421810_105400</name>
</gene>
<keyword evidence="2" id="KW-1185">Reference proteome</keyword>
<protein>
    <submittedName>
        <fullName evidence="1">Uncharacterized protein</fullName>
    </submittedName>
</protein>
<sequence>MPGEPERLVPPGCSWSPVDGVPSRLSTFSIVVSVDIHPEEFYGTAPPTGTRTVGGYEWSRRPNPFGEQFCDFATQARGTRFVGIGTSVLGEPEQACAVAEQALPLVSAHLAGR</sequence>
<evidence type="ECO:0000313" key="1">
    <source>
        <dbReference type="EMBL" id="SFQ26208.1"/>
    </source>
</evidence>
<accession>A0A1I5X2N9</accession>
<proteinExistence type="predicted"/>
<name>A0A1I5X2N9_9PSEU</name>
<dbReference type="STRING" id="587909.SAMN05421810_105400"/>